<dbReference type="AlphaFoldDB" id="A0A550CE46"/>
<feature type="region of interest" description="Disordered" evidence="1">
    <location>
        <begin position="1"/>
        <end position="84"/>
    </location>
</feature>
<organism evidence="2 3">
    <name type="scientific">Schizophyllum amplum</name>
    <dbReference type="NCBI Taxonomy" id="97359"/>
    <lineage>
        <taxon>Eukaryota</taxon>
        <taxon>Fungi</taxon>
        <taxon>Dikarya</taxon>
        <taxon>Basidiomycota</taxon>
        <taxon>Agaricomycotina</taxon>
        <taxon>Agaricomycetes</taxon>
        <taxon>Agaricomycetidae</taxon>
        <taxon>Agaricales</taxon>
        <taxon>Schizophyllaceae</taxon>
        <taxon>Schizophyllum</taxon>
    </lineage>
</organism>
<gene>
    <name evidence="2" type="ORF">BD626DRAFT_457258</name>
</gene>
<proteinExistence type="predicted"/>
<dbReference type="Proteomes" id="UP000320762">
    <property type="component" value="Unassembled WGS sequence"/>
</dbReference>
<dbReference type="STRING" id="97359.A0A550CE46"/>
<accession>A0A550CE46</accession>
<name>A0A550CE46_9AGAR</name>
<reference evidence="2 3" key="1">
    <citation type="journal article" date="2019" name="New Phytol.">
        <title>Comparative genomics reveals unique wood-decay strategies and fruiting body development in the Schizophyllaceae.</title>
        <authorList>
            <person name="Almasi E."/>
            <person name="Sahu N."/>
            <person name="Krizsan K."/>
            <person name="Balint B."/>
            <person name="Kovacs G.M."/>
            <person name="Kiss B."/>
            <person name="Cseklye J."/>
            <person name="Drula E."/>
            <person name="Henrissat B."/>
            <person name="Nagy I."/>
            <person name="Chovatia M."/>
            <person name="Adam C."/>
            <person name="LaButti K."/>
            <person name="Lipzen A."/>
            <person name="Riley R."/>
            <person name="Grigoriev I.V."/>
            <person name="Nagy L.G."/>
        </authorList>
    </citation>
    <scope>NUCLEOTIDE SEQUENCE [LARGE SCALE GENOMIC DNA]</scope>
    <source>
        <strain evidence="2 3">NL-1724</strain>
    </source>
</reference>
<evidence type="ECO:0000313" key="3">
    <source>
        <dbReference type="Proteomes" id="UP000320762"/>
    </source>
</evidence>
<comment type="caution">
    <text evidence="2">The sequence shown here is derived from an EMBL/GenBank/DDBJ whole genome shotgun (WGS) entry which is preliminary data.</text>
</comment>
<keyword evidence="3" id="KW-1185">Reference proteome</keyword>
<feature type="compositionally biased region" description="Basic and acidic residues" evidence="1">
    <location>
        <begin position="1"/>
        <end position="14"/>
    </location>
</feature>
<dbReference type="EMBL" id="VDMD01000010">
    <property type="protein sequence ID" value="TRM63073.1"/>
    <property type="molecule type" value="Genomic_DNA"/>
</dbReference>
<dbReference type="OrthoDB" id="2532734at2759"/>
<evidence type="ECO:0000313" key="2">
    <source>
        <dbReference type="EMBL" id="TRM63073.1"/>
    </source>
</evidence>
<feature type="compositionally biased region" description="Basic and acidic residues" evidence="1">
    <location>
        <begin position="68"/>
        <end position="84"/>
    </location>
</feature>
<protein>
    <submittedName>
        <fullName evidence="2">Uncharacterized protein</fullName>
    </submittedName>
</protein>
<evidence type="ECO:0000256" key="1">
    <source>
        <dbReference type="SAM" id="MobiDB-lite"/>
    </source>
</evidence>
<sequence>MFDKSSKNQGEKEQTFNILPHPAKSNDPADLNPPHQGGGLRSNPIQGALHARDPYVPPPHIRNNMPEPKGRDELRARQAELNRK</sequence>